<gene>
    <name evidence="1" type="ORF">K8V42_00240</name>
</gene>
<dbReference type="Gene3D" id="3.20.20.190">
    <property type="entry name" value="Phosphatidylinositol (PI) phosphodiesterase"/>
    <property type="match status" value="2"/>
</dbReference>
<dbReference type="CDD" id="cd08556">
    <property type="entry name" value="GDPD"/>
    <property type="match status" value="1"/>
</dbReference>
<dbReference type="GO" id="GO:0006629">
    <property type="term" value="P:lipid metabolic process"/>
    <property type="evidence" value="ECO:0007669"/>
    <property type="project" value="InterPro"/>
</dbReference>
<comment type="caution">
    <text evidence="1">The sequence shown here is derived from an EMBL/GenBank/DDBJ whole genome shotgun (WGS) entry which is preliminary data.</text>
</comment>
<accession>A0A9E3ZRL7</accession>
<reference evidence="1" key="2">
    <citation type="submission" date="2021-11" db="EMBL/GenBank/DDBJ databases">
        <authorList>
            <person name="Gilroy R."/>
        </authorList>
    </citation>
    <scope>NUCLEOTIDE SEQUENCE</scope>
    <source>
        <strain evidence="1">150</strain>
    </source>
</reference>
<protein>
    <submittedName>
        <fullName evidence="1">Glycerophosphodiester phosphodiesterase</fullName>
    </submittedName>
</protein>
<proteinExistence type="predicted"/>
<dbReference type="GO" id="GO:0008081">
    <property type="term" value="F:phosphoric diester hydrolase activity"/>
    <property type="evidence" value="ECO:0007669"/>
    <property type="project" value="InterPro"/>
</dbReference>
<dbReference type="EMBL" id="JAJJVO010000004">
    <property type="protein sequence ID" value="MCC9272723.1"/>
    <property type="molecule type" value="Genomic_DNA"/>
</dbReference>
<dbReference type="Proteomes" id="UP000813384">
    <property type="component" value="Unassembled WGS sequence"/>
</dbReference>
<evidence type="ECO:0000313" key="2">
    <source>
        <dbReference type="Proteomes" id="UP000813384"/>
    </source>
</evidence>
<dbReference type="InterPro" id="IPR017946">
    <property type="entry name" value="PLC-like_Pdiesterase_TIM-brl"/>
</dbReference>
<evidence type="ECO:0000313" key="1">
    <source>
        <dbReference type="EMBL" id="MCC9272723.1"/>
    </source>
</evidence>
<dbReference type="AlphaFoldDB" id="A0A9E3ZRL7"/>
<reference evidence="1" key="1">
    <citation type="journal article" date="2021" name="PeerJ">
        <title>Extensive microbial diversity within the chicken gut microbiome revealed by metagenomics and culture.</title>
        <authorList>
            <person name="Gilroy R."/>
            <person name="Ravi A."/>
            <person name="Getino M."/>
            <person name="Pursley I."/>
            <person name="Horton D.L."/>
            <person name="Alikhan N.F."/>
            <person name="Baker D."/>
            <person name="Gharbi K."/>
            <person name="Hall N."/>
            <person name="Watson M."/>
            <person name="Adriaenssens E.M."/>
            <person name="Foster-Nyarko E."/>
            <person name="Jarju S."/>
            <person name="Secka A."/>
            <person name="Antonio M."/>
            <person name="Oren A."/>
            <person name="Chaudhuri R.R."/>
            <person name="La Ragione R."/>
            <person name="Hildebrand F."/>
            <person name="Pallen M.J."/>
        </authorList>
    </citation>
    <scope>NUCLEOTIDE SEQUENCE</scope>
    <source>
        <strain evidence="1">150</strain>
    </source>
</reference>
<sequence length="215" mass="24936">MMYLTAHSGSDQTPENSLAFANFFKDKKGIDVIEVDVRCNPQGELVLSHDALAKKEYVRLSELLLILEGTTIKLNCDLKEANLEPQVYQLAQKNNQWSQIYLSGNVALNYLKNWPEQLLINLENFVGRQGRSPMWDEDDACEKLEWLGQQGARVINLSHLFYTERLARKGNELELSFSLWTVDDLADIRRYQDQGIFNVTTRRAMEYLNQQEVFR</sequence>
<dbReference type="SUPFAM" id="SSF51695">
    <property type="entry name" value="PLC-like phosphodiesterases"/>
    <property type="match status" value="1"/>
</dbReference>
<organism evidence="1 2">
    <name type="scientific">Enterococcus aquimarinus</name>
    <dbReference type="NCBI Taxonomy" id="328396"/>
    <lineage>
        <taxon>Bacteria</taxon>
        <taxon>Bacillati</taxon>
        <taxon>Bacillota</taxon>
        <taxon>Bacilli</taxon>
        <taxon>Lactobacillales</taxon>
        <taxon>Enterococcaceae</taxon>
        <taxon>Enterococcus</taxon>
    </lineage>
</organism>
<name>A0A9E3ZRL7_9ENTE</name>